<evidence type="ECO:0000313" key="1">
    <source>
        <dbReference type="EMBL" id="GAI42050.1"/>
    </source>
</evidence>
<accession>X1PSJ1</accession>
<dbReference type="EMBL" id="BARV01030498">
    <property type="protein sequence ID" value="GAI42050.1"/>
    <property type="molecule type" value="Genomic_DNA"/>
</dbReference>
<gene>
    <name evidence="1" type="ORF">S06H3_48435</name>
</gene>
<name>X1PSJ1_9ZZZZ</name>
<proteinExistence type="predicted"/>
<comment type="caution">
    <text evidence="1">The sequence shown here is derived from an EMBL/GenBank/DDBJ whole genome shotgun (WGS) entry which is preliminary data.</text>
</comment>
<dbReference type="AlphaFoldDB" id="X1PSJ1"/>
<reference evidence="1" key="1">
    <citation type="journal article" date="2014" name="Front. Microbiol.">
        <title>High frequency of phylogenetically diverse reductive dehalogenase-homologous genes in deep subseafloor sedimentary metagenomes.</title>
        <authorList>
            <person name="Kawai M."/>
            <person name="Futagami T."/>
            <person name="Toyoda A."/>
            <person name="Takaki Y."/>
            <person name="Nishi S."/>
            <person name="Hori S."/>
            <person name="Arai W."/>
            <person name="Tsubouchi T."/>
            <person name="Morono Y."/>
            <person name="Uchiyama I."/>
            <person name="Ito T."/>
            <person name="Fujiyama A."/>
            <person name="Inagaki F."/>
            <person name="Takami H."/>
        </authorList>
    </citation>
    <scope>NUCLEOTIDE SEQUENCE</scope>
    <source>
        <strain evidence="1">Expedition CK06-06</strain>
    </source>
</reference>
<protein>
    <submittedName>
        <fullName evidence="1">Uncharacterized protein</fullName>
    </submittedName>
</protein>
<organism evidence="1">
    <name type="scientific">marine sediment metagenome</name>
    <dbReference type="NCBI Taxonomy" id="412755"/>
    <lineage>
        <taxon>unclassified sequences</taxon>
        <taxon>metagenomes</taxon>
        <taxon>ecological metagenomes</taxon>
    </lineage>
</organism>
<sequence length="114" mass="13223">MISLFSKSFFKIRVFLGNVVCGLNDNNLKPFSRPIHGFGLRIVLPPLPNEQNEYNIRIESLLSEMGKIFLENQARFLAPLQLQGKYLDNIKAEINKTDKFLKDNVCDFLEQYNK</sequence>